<evidence type="ECO:0000313" key="2">
    <source>
        <dbReference type="Proteomes" id="UP000011885"/>
    </source>
</evidence>
<dbReference type="SUPFAM" id="SSF52266">
    <property type="entry name" value="SGNH hydrolase"/>
    <property type="match status" value="1"/>
</dbReference>
<accession>M5UG81</accession>
<organism evidence="1 2">
    <name type="scientific">Rhodopirellula sallentina SM41</name>
    <dbReference type="NCBI Taxonomy" id="1263870"/>
    <lineage>
        <taxon>Bacteria</taxon>
        <taxon>Pseudomonadati</taxon>
        <taxon>Planctomycetota</taxon>
        <taxon>Planctomycetia</taxon>
        <taxon>Pirellulales</taxon>
        <taxon>Pirellulaceae</taxon>
        <taxon>Rhodopirellula</taxon>
    </lineage>
</organism>
<sequence>MDTPNFTLLSPTQAPMKLHSLLFAILLGCTSTCITQAEQIVPIWQLNRDTADVTNDVTENQSQTSDEHREVSIDAERILTLPSQILGSQTDFTIEFEIKRPNQTVPGHAVVLASNASHDAENGFRLIYHPPPYNAAWVMCNGYRTVEKRGFLNSKFNTITLVAHNKQMSIFLNGLILAVTNEVSPSDTPLQFGGALHDTRPPQTYPLRNIRIYDRAIFPTDFDPSLKRMRNYSGDQYMIQRAPIENELLPRILVVGDSISMGYRGFITDHFAGRAHVDYWVGSGVEWYGNDIRAKDAKAAIAWRGVLSHGPYDVITWNAMTLHWWNSQHEVRCPVDTLERNIDDAAGLLEELAPETKVIWVRCTPIRSIRPDGSHTLNNPDNERVKRYNAIVDDVMRKRGIPIVDLNPVASDQLHTIATGSQDTLHWGRETSQMFANKIIVEIENAITEPTLATGAN</sequence>
<dbReference type="SUPFAM" id="SSF49899">
    <property type="entry name" value="Concanavalin A-like lectins/glucanases"/>
    <property type="match status" value="1"/>
</dbReference>
<dbReference type="CDD" id="cd00229">
    <property type="entry name" value="SGNH_hydrolase"/>
    <property type="match status" value="1"/>
</dbReference>
<dbReference type="Gene3D" id="2.60.120.200">
    <property type="match status" value="1"/>
</dbReference>
<dbReference type="InterPro" id="IPR036514">
    <property type="entry name" value="SGNH_hydro_sf"/>
</dbReference>
<dbReference type="GO" id="GO:0016788">
    <property type="term" value="F:hydrolase activity, acting on ester bonds"/>
    <property type="evidence" value="ECO:0007669"/>
    <property type="project" value="UniProtKB-ARBA"/>
</dbReference>
<dbReference type="PATRIC" id="fig|1263870.3.peg.3750"/>
<dbReference type="Gene3D" id="3.40.50.1110">
    <property type="entry name" value="SGNH hydrolase"/>
    <property type="match status" value="1"/>
</dbReference>
<evidence type="ECO:0000313" key="1">
    <source>
        <dbReference type="EMBL" id="EMI55018.1"/>
    </source>
</evidence>
<comment type="caution">
    <text evidence="1">The sequence shown here is derived from an EMBL/GenBank/DDBJ whole genome shotgun (WGS) entry which is preliminary data.</text>
</comment>
<name>M5UG81_9BACT</name>
<reference evidence="1 2" key="1">
    <citation type="journal article" date="2013" name="Mar. Genomics">
        <title>Expression of sulfatases in Rhodopirellula baltica and the diversity of sulfatases in the genus Rhodopirellula.</title>
        <authorList>
            <person name="Wegner C.E."/>
            <person name="Richter-Heitmann T."/>
            <person name="Klindworth A."/>
            <person name="Klockow C."/>
            <person name="Richter M."/>
            <person name="Achstetter T."/>
            <person name="Glockner F.O."/>
            <person name="Harder J."/>
        </authorList>
    </citation>
    <scope>NUCLEOTIDE SEQUENCE [LARGE SCALE GENOMIC DNA]</scope>
    <source>
        <strain evidence="1 2">SM41</strain>
    </source>
</reference>
<proteinExistence type="predicted"/>
<dbReference type="InterPro" id="IPR013320">
    <property type="entry name" value="ConA-like_dom_sf"/>
</dbReference>
<dbReference type="EMBL" id="ANOH01000235">
    <property type="protein sequence ID" value="EMI55018.1"/>
    <property type="molecule type" value="Genomic_DNA"/>
</dbReference>
<protein>
    <submittedName>
        <fullName evidence="1">Secreted protein</fullName>
    </submittedName>
</protein>
<gene>
    <name evidence="1" type="ORF">RSSM_03529</name>
</gene>
<keyword evidence="2" id="KW-1185">Reference proteome</keyword>
<dbReference type="AlphaFoldDB" id="M5UG81"/>
<dbReference type="Proteomes" id="UP000011885">
    <property type="component" value="Unassembled WGS sequence"/>
</dbReference>